<dbReference type="InterPro" id="IPR036188">
    <property type="entry name" value="FAD/NAD-bd_sf"/>
</dbReference>
<dbReference type="PRINTS" id="PR00368">
    <property type="entry name" value="FADPNR"/>
</dbReference>
<dbReference type="InterPro" id="IPR016156">
    <property type="entry name" value="FAD/NAD-linked_Rdtase_dimer_sf"/>
</dbReference>
<evidence type="ECO:0000256" key="4">
    <source>
        <dbReference type="ARBA" id="ARBA00022630"/>
    </source>
</evidence>
<dbReference type="InterPro" id="IPR006338">
    <property type="entry name" value="Thioredoxin/glutathione_Rdtase"/>
</dbReference>
<dbReference type="InterPro" id="IPR001100">
    <property type="entry name" value="Pyr_nuc-diS_OxRdtase"/>
</dbReference>
<dbReference type="SUPFAM" id="SSF52833">
    <property type="entry name" value="Thioredoxin-like"/>
    <property type="match status" value="1"/>
</dbReference>
<keyword evidence="5 11" id="KW-0274">FAD</keyword>
<keyword evidence="4 11" id="KW-0285">Flavoprotein</keyword>
<dbReference type="PANTHER" id="PTHR42737:SF8">
    <property type="entry name" value="THIOREDOXIN-DISULFIDE REDUCTASE"/>
    <property type="match status" value="1"/>
</dbReference>
<gene>
    <name evidence="14" type="ORF">SCF082_LOCUS33346</name>
</gene>
<keyword evidence="7" id="KW-0712">Selenocysteine</keyword>
<sequence>MILQSHGVKDLKVVEADHRRDELEFMNTLKGMTELKTVPQIFVDGKIIPGDKPGCFDRLDALREKDELKPLLANAGVVDSEVDLPPGTYDYDLFVLGGGSGGAAAALEAARDKSKRVAVADFVKPSPQGTTWGVGGTCVNVGCIPKKLMHIAATKKEEIHDLASYGFRQKSDGGEVQLTHNWQEMCSSIQGYIKNTLNQGLLDGFEANGVKYYNKYATLKDRHTIHLDDGKGNTETVTARFILLAAGGRPNNGGYPGANEHCISSDDVFWLKEAPGKTLVIGAAYIALECAGFLNGLGYDTTVMVRSMLLRGFDRECVDKIDAYMQKVGVKFLRGCVPDRFEKGSSKKVKCIWKVAGEEKSEEFDTVLLAIGRTGEAQKLGLAEAGVWFNPENGKVPAPAEQTNVPNIFAIGDLVENRPELTPVAKVAGKKVATRVFKGDLQAMNYRLIATTVFTPLEYGMCGLTEEQCKEKFGDDGYSPYTKEVKPLEWSVVPHRAADAFFKILVDNNTGKIVGFHVLGPQAGEITQAMAVAMKMGVKKEQLDSVVGIHPTLAETMTMMSGTKIVGVKCES</sequence>
<dbReference type="PANTHER" id="PTHR42737">
    <property type="entry name" value="GLUTATHIONE REDUCTASE"/>
    <property type="match status" value="1"/>
</dbReference>
<dbReference type="Gene3D" id="3.50.50.60">
    <property type="entry name" value="FAD/NAD(P)-binding domain"/>
    <property type="match status" value="1"/>
</dbReference>
<dbReference type="NCBIfam" id="TIGR01438">
    <property type="entry name" value="TGR"/>
    <property type="match status" value="1"/>
</dbReference>
<evidence type="ECO:0000313" key="14">
    <source>
        <dbReference type="EMBL" id="CAK9064926.1"/>
    </source>
</evidence>
<keyword evidence="15" id="KW-1185">Reference proteome</keyword>
<dbReference type="PROSITE" id="PS51354">
    <property type="entry name" value="GLUTAREDOXIN_2"/>
    <property type="match status" value="1"/>
</dbReference>
<comment type="caution">
    <text evidence="14">The sequence shown here is derived from an EMBL/GenBank/DDBJ whole genome shotgun (WGS) entry which is preliminary data.</text>
</comment>
<dbReference type="SUPFAM" id="SSF55424">
    <property type="entry name" value="FAD/NAD-linked reductases, dimerisation (C-terminal) domain"/>
    <property type="match status" value="1"/>
</dbReference>
<name>A0ABP0NN62_9DINO</name>
<evidence type="ECO:0000256" key="11">
    <source>
        <dbReference type="RuleBase" id="RU003691"/>
    </source>
</evidence>
<dbReference type="PROSITE" id="PS00076">
    <property type="entry name" value="PYRIDINE_REDOX_1"/>
    <property type="match status" value="1"/>
</dbReference>
<organism evidence="14 15">
    <name type="scientific">Durusdinium trenchii</name>
    <dbReference type="NCBI Taxonomy" id="1381693"/>
    <lineage>
        <taxon>Eukaryota</taxon>
        <taxon>Sar</taxon>
        <taxon>Alveolata</taxon>
        <taxon>Dinophyceae</taxon>
        <taxon>Suessiales</taxon>
        <taxon>Symbiodiniaceae</taxon>
        <taxon>Durusdinium</taxon>
    </lineage>
</organism>
<evidence type="ECO:0000256" key="10">
    <source>
        <dbReference type="ARBA" id="ARBA00023284"/>
    </source>
</evidence>
<dbReference type="InterPro" id="IPR023753">
    <property type="entry name" value="FAD/NAD-binding_dom"/>
</dbReference>
<keyword evidence="10 11" id="KW-0676">Redox-active center</keyword>
<evidence type="ECO:0000256" key="6">
    <source>
        <dbReference type="ARBA" id="ARBA00022857"/>
    </source>
</evidence>
<dbReference type="Pfam" id="PF07992">
    <property type="entry name" value="Pyr_redox_2"/>
    <property type="match status" value="1"/>
</dbReference>
<dbReference type="InterPro" id="IPR046952">
    <property type="entry name" value="GSHR/TRXR-like"/>
</dbReference>
<keyword evidence="9" id="KW-1015">Disulfide bond</keyword>
<feature type="domain" description="Pyridine nucleotide-disulphide oxidoreductase dimerisation" evidence="12">
    <location>
        <begin position="449"/>
        <end position="559"/>
    </location>
</feature>
<feature type="domain" description="FAD/NAD(P)-binding" evidence="13">
    <location>
        <begin position="91"/>
        <end position="426"/>
    </location>
</feature>
<evidence type="ECO:0000259" key="12">
    <source>
        <dbReference type="Pfam" id="PF02852"/>
    </source>
</evidence>
<evidence type="ECO:0000313" key="15">
    <source>
        <dbReference type="Proteomes" id="UP001642464"/>
    </source>
</evidence>
<dbReference type="InterPro" id="IPR012999">
    <property type="entry name" value="Pyr_OxRdtase_I_AS"/>
</dbReference>
<proteinExistence type="inferred from homology"/>
<evidence type="ECO:0000256" key="9">
    <source>
        <dbReference type="ARBA" id="ARBA00023157"/>
    </source>
</evidence>
<evidence type="ECO:0000256" key="5">
    <source>
        <dbReference type="ARBA" id="ARBA00022827"/>
    </source>
</evidence>
<protein>
    <recommendedName>
        <fullName evidence="3">thioredoxin-disulfide reductase (NADPH)</fullName>
        <ecNumber evidence="3">1.8.1.9</ecNumber>
    </recommendedName>
</protein>
<evidence type="ECO:0000256" key="1">
    <source>
        <dbReference type="ARBA" id="ARBA00001974"/>
    </source>
</evidence>
<dbReference type="PIRSF" id="PIRSF000350">
    <property type="entry name" value="Mercury_reductase_MerA"/>
    <property type="match status" value="1"/>
</dbReference>
<dbReference type="Pfam" id="PF02852">
    <property type="entry name" value="Pyr_redox_dim"/>
    <property type="match status" value="1"/>
</dbReference>
<keyword evidence="6" id="KW-0521">NADP</keyword>
<dbReference type="EC" id="1.8.1.9" evidence="3"/>
<comment type="similarity">
    <text evidence="2 11">Belongs to the class-I pyridine nucleotide-disulfide oxidoreductase family.</text>
</comment>
<dbReference type="PRINTS" id="PR00411">
    <property type="entry name" value="PNDRDTASEI"/>
</dbReference>
<dbReference type="SUPFAM" id="SSF51905">
    <property type="entry name" value="FAD/NAD(P)-binding domain"/>
    <property type="match status" value="1"/>
</dbReference>
<evidence type="ECO:0000256" key="8">
    <source>
        <dbReference type="ARBA" id="ARBA00023002"/>
    </source>
</evidence>
<dbReference type="InterPro" id="IPR036249">
    <property type="entry name" value="Thioredoxin-like_sf"/>
</dbReference>
<keyword evidence="8 11" id="KW-0560">Oxidoreductase</keyword>
<dbReference type="InterPro" id="IPR004099">
    <property type="entry name" value="Pyr_nucl-diS_OxRdtase_dimer"/>
</dbReference>
<comment type="cofactor">
    <cofactor evidence="1">
        <name>FAD</name>
        <dbReference type="ChEBI" id="CHEBI:57692"/>
    </cofactor>
</comment>
<dbReference type="Proteomes" id="UP001642464">
    <property type="component" value="Unassembled WGS sequence"/>
</dbReference>
<evidence type="ECO:0000256" key="7">
    <source>
        <dbReference type="ARBA" id="ARBA00022933"/>
    </source>
</evidence>
<evidence type="ECO:0000256" key="3">
    <source>
        <dbReference type="ARBA" id="ARBA00012610"/>
    </source>
</evidence>
<evidence type="ECO:0000256" key="2">
    <source>
        <dbReference type="ARBA" id="ARBA00007532"/>
    </source>
</evidence>
<accession>A0ABP0NN62</accession>
<evidence type="ECO:0000259" key="13">
    <source>
        <dbReference type="Pfam" id="PF07992"/>
    </source>
</evidence>
<dbReference type="Gene3D" id="3.40.30.10">
    <property type="entry name" value="Glutaredoxin"/>
    <property type="match status" value="1"/>
</dbReference>
<reference evidence="14 15" key="1">
    <citation type="submission" date="2024-02" db="EMBL/GenBank/DDBJ databases">
        <authorList>
            <person name="Chen Y."/>
            <person name="Shah S."/>
            <person name="Dougan E. K."/>
            <person name="Thang M."/>
            <person name="Chan C."/>
        </authorList>
    </citation>
    <scope>NUCLEOTIDE SEQUENCE [LARGE SCALE GENOMIC DNA]</scope>
</reference>
<dbReference type="EMBL" id="CAXAMM010029557">
    <property type="protein sequence ID" value="CAK9064926.1"/>
    <property type="molecule type" value="Genomic_DNA"/>
</dbReference>